<dbReference type="InterPro" id="IPR036517">
    <property type="entry name" value="FF_domain_sf"/>
</dbReference>
<dbReference type="EMBL" id="JABAYA010000343">
    <property type="protein sequence ID" value="KAF7720876.1"/>
    <property type="molecule type" value="Genomic_DNA"/>
</dbReference>
<feature type="compositionally biased region" description="Low complexity" evidence="15">
    <location>
        <begin position="34"/>
        <end position="45"/>
    </location>
</feature>
<feature type="compositionally biased region" description="Basic residues" evidence="15">
    <location>
        <begin position="604"/>
        <end position="622"/>
    </location>
</feature>
<sequence>MYRPPPGPYNASSYGSPVQPGPGGSPWQGPPSVPGSESVSPAAAAWKEHQTAEGRKYWFNTVTRQSTWEKPKELLTPEEKALMNSPWKEYTTPQGKKYYSNSQTKETVWEMPAEYKELTEKAQAAKEKAAQEASKMSAFTAGIEKLSRFEPPPSATLLAQTPAVEFATREEAEKAFNKLLKETGVKPDWTWEQTMRAIITHPLYRALKTLGERKAAFHAFIDKEAKREREQREERETKQRMSFFHMLENTREIKPYTRFRNAAKLLANHPAFTQLKPEKQREIYFEEYVHGLQRREKDRLRELRKSSMERFADLLRNIPEITYKTKWKEAQSIYLRRPEFEDPKAFEGMDSLDFLSVFEEHSRQLWETPLEELNQMIRDGRRKERKAREAFKSLLDELLEKRLINAHTMWKEIYPHIKDDQRYLDLLGVRDSTPLDFLWDLLDTLDEQLYQQKKIIYDKLKQHDFEVTTETSYEEYLAIISQDEQISQKVPEENVKYIFQHLQNKAEHRLKEEKRRQEKKLRKKMDALRHALKRLEPPVSLESEWKDIRPRAETLPEFQDIEDEENRVEAFNKFIKRLKEKQNEQDDDEDEEGIIKEDEDTSYSRHRRSRSRVSKRHSRHSIRRESDRDSDHGFSDEERAKKRRRKRHLPRPDGYDYPVETGHSSAEEGEALDEYVQSTKHLGTSEDGDAQGWMIWCNRRGVDRYASSCWKRDREILDRDVSRKYFKPWLRFVLTIWLYHVTAIDHPSFSDSEYRDRRAAITQIAKQYRVGQTIPSVDYNAFEINTWSNVYCDVKKLYPTHACEEYSKMFDMLEQKGVFSERTIPQLESVSAFLKERTGFTILPVMGFVIPRHFMNALAFRVFCSVQYLRHPARPHFTPEPDICHEMLGHVPMFADPNFADLSQEIGLASLGASDEQIDKLSALYWATAEFGLCRQEGGIRAYGAALLSSSGELEYSLSEQATVQPFDANTIASRKYTGTEYQPVK</sequence>
<comment type="caution">
    <text evidence="19">The sequence shown here is derived from an EMBL/GenBank/DDBJ whole genome shotgun (WGS) entry which is preliminary data.</text>
</comment>
<dbReference type="Pfam" id="PF00397">
    <property type="entry name" value="WW"/>
    <property type="match status" value="2"/>
</dbReference>
<dbReference type="InterPro" id="IPR036020">
    <property type="entry name" value="WW_dom_sf"/>
</dbReference>
<dbReference type="InterPro" id="IPR036329">
    <property type="entry name" value="Aro-AA_hydroxylase_C_sf"/>
</dbReference>
<dbReference type="Gene3D" id="1.10.10.440">
    <property type="entry name" value="FF domain"/>
    <property type="match status" value="5"/>
</dbReference>
<evidence type="ECO:0000256" key="13">
    <source>
        <dbReference type="PIRSR" id="PIRSR601273-2"/>
    </source>
</evidence>
<keyword evidence="9 13" id="KW-0408">Iron</keyword>
<evidence type="ECO:0000259" key="16">
    <source>
        <dbReference type="PROSITE" id="PS50020"/>
    </source>
</evidence>
<evidence type="ECO:0000256" key="6">
    <source>
        <dbReference type="ARBA" id="ARBA00022723"/>
    </source>
</evidence>
<comment type="subcellular location">
    <subcellularLocation>
        <location evidence="2">Nucleus</location>
    </subcellularLocation>
</comment>
<feature type="domain" description="Biopterin-dependent aromatic amino acid hydroxylase family profile" evidence="17">
    <location>
        <begin position="706"/>
        <end position="986"/>
    </location>
</feature>
<dbReference type="GO" id="GO:0005506">
    <property type="term" value="F:iron ion binding"/>
    <property type="evidence" value="ECO:0007669"/>
    <property type="project" value="InterPro"/>
</dbReference>
<dbReference type="PANTHER" id="PTHR11473">
    <property type="entry name" value="AROMATIC AMINO ACID HYDROXYLASE"/>
    <property type="match status" value="1"/>
</dbReference>
<feature type="domain" description="FF" evidence="18">
    <location>
        <begin position="169"/>
        <end position="223"/>
    </location>
</feature>
<keyword evidence="20" id="KW-1185">Reference proteome</keyword>
<dbReference type="Pfam" id="PF00351">
    <property type="entry name" value="Biopterin_H"/>
    <property type="match status" value="1"/>
</dbReference>
<dbReference type="Gene3D" id="2.20.70.10">
    <property type="match status" value="2"/>
</dbReference>
<keyword evidence="10" id="KW-0503">Monooxygenase</keyword>
<dbReference type="GO" id="GO:0004505">
    <property type="term" value="F:phenylalanine 4-monooxygenase activity"/>
    <property type="evidence" value="ECO:0007669"/>
    <property type="project" value="UniProtKB-EC"/>
</dbReference>
<keyword evidence="11" id="KW-0508">mRNA splicing</keyword>
<feature type="domain" description="FF" evidence="18">
    <location>
        <begin position="231"/>
        <end position="291"/>
    </location>
</feature>
<gene>
    <name evidence="19" type="ORF">EC973_005885</name>
</gene>
<dbReference type="PRINTS" id="PR00372">
    <property type="entry name" value="FYWHYDRXLASE"/>
</dbReference>
<organism evidence="19 20">
    <name type="scientific">Apophysomyces ossiformis</name>
    <dbReference type="NCBI Taxonomy" id="679940"/>
    <lineage>
        <taxon>Eukaryota</taxon>
        <taxon>Fungi</taxon>
        <taxon>Fungi incertae sedis</taxon>
        <taxon>Mucoromycota</taxon>
        <taxon>Mucoromycotina</taxon>
        <taxon>Mucoromycetes</taxon>
        <taxon>Mucorales</taxon>
        <taxon>Mucorineae</taxon>
        <taxon>Mucoraceae</taxon>
        <taxon>Apophysomyces</taxon>
    </lineage>
</organism>
<dbReference type="OrthoDB" id="187617at2759"/>
<feature type="compositionally biased region" description="Basic and acidic residues" evidence="15">
    <location>
        <begin position="623"/>
        <end position="640"/>
    </location>
</feature>
<dbReference type="SUPFAM" id="SSF56534">
    <property type="entry name" value="Aromatic aminoacid monoxygenases, catalytic and oligomerization domains"/>
    <property type="match status" value="1"/>
</dbReference>
<feature type="binding site" evidence="13">
    <location>
        <position position="890"/>
    </location>
    <ligand>
        <name>Fe cation</name>
        <dbReference type="ChEBI" id="CHEBI:24875"/>
    </ligand>
</feature>
<dbReference type="EC" id="1.14.16.1" evidence="4"/>
<dbReference type="Pfam" id="PF25432">
    <property type="entry name" value="FF_PRPF40A"/>
    <property type="match status" value="1"/>
</dbReference>
<evidence type="ECO:0000313" key="19">
    <source>
        <dbReference type="EMBL" id="KAF7720876.1"/>
    </source>
</evidence>
<reference evidence="19" key="1">
    <citation type="submission" date="2020-01" db="EMBL/GenBank/DDBJ databases">
        <title>Genome Sequencing of Three Apophysomyces-Like Fungal Strains Confirms a Novel Fungal Genus in the Mucoromycota with divergent Burkholderia-like Endosymbiotic Bacteria.</title>
        <authorList>
            <person name="Stajich J.E."/>
            <person name="Macias A.M."/>
            <person name="Carter-House D."/>
            <person name="Lovett B."/>
            <person name="Kasson L.R."/>
            <person name="Berry K."/>
            <person name="Grigoriev I."/>
            <person name="Chang Y."/>
            <person name="Spatafora J."/>
            <person name="Kasson M.T."/>
        </authorList>
    </citation>
    <scope>NUCLEOTIDE SEQUENCE</scope>
    <source>
        <strain evidence="19">NRRL A-21654</strain>
    </source>
</reference>
<dbReference type="InterPro" id="IPR002713">
    <property type="entry name" value="FF_domain"/>
</dbReference>
<evidence type="ECO:0000256" key="2">
    <source>
        <dbReference type="ARBA" id="ARBA00004123"/>
    </source>
</evidence>
<feature type="region of interest" description="Disordered" evidence="15">
    <location>
        <begin position="1"/>
        <end position="50"/>
    </location>
</feature>
<evidence type="ECO:0000256" key="14">
    <source>
        <dbReference type="SAM" id="Coils"/>
    </source>
</evidence>
<accession>A0A8H7BH11</accession>
<dbReference type="GO" id="GO:0005634">
    <property type="term" value="C:nucleus"/>
    <property type="evidence" value="ECO:0007669"/>
    <property type="project" value="UniProtKB-SubCell"/>
</dbReference>
<keyword evidence="14" id="KW-0175">Coiled coil</keyword>
<dbReference type="Proteomes" id="UP000605846">
    <property type="component" value="Unassembled WGS sequence"/>
</dbReference>
<feature type="domain" description="WW" evidence="16">
    <location>
        <begin position="81"/>
        <end position="114"/>
    </location>
</feature>
<keyword evidence="7" id="KW-0677">Repeat</keyword>
<dbReference type="SMART" id="SM00441">
    <property type="entry name" value="FF"/>
    <property type="match status" value="5"/>
</dbReference>
<evidence type="ECO:0000256" key="1">
    <source>
        <dbReference type="ARBA" id="ARBA00001954"/>
    </source>
</evidence>
<evidence type="ECO:0000256" key="5">
    <source>
        <dbReference type="ARBA" id="ARBA00022664"/>
    </source>
</evidence>
<feature type="binding site" evidence="13">
    <location>
        <position position="930"/>
    </location>
    <ligand>
        <name>Fe cation</name>
        <dbReference type="ChEBI" id="CHEBI:24875"/>
    </ligand>
</feature>
<dbReference type="SUPFAM" id="SSF51045">
    <property type="entry name" value="WW domain"/>
    <property type="match status" value="2"/>
</dbReference>
<dbReference type="GO" id="GO:0008380">
    <property type="term" value="P:RNA splicing"/>
    <property type="evidence" value="ECO:0007669"/>
    <property type="project" value="UniProtKB-KW"/>
</dbReference>
<keyword evidence="12" id="KW-0539">Nucleus</keyword>
<dbReference type="Pfam" id="PF01846">
    <property type="entry name" value="FF"/>
    <property type="match status" value="3"/>
</dbReference>
<name>A0A8H7BH11_9FUNG</name>
<feature type="domain" description="FF" evidence="18">
    <location>
        <begin position="515"/>
        <end position="577"/>
    </location>
</feature>
<dbReference type="PROSITE" id="PS51676">
    <property type="entry name" value="FF"/>
    <property type="match status" value="4"/>
</dbReference>
<feature type="compositionally biased region" description="Acidic residues" evidence="15">
    <location>
        <begin position="585"/>
        <end position="601"/>
    </location>
</feature>
<evidence type="ECO:0000313" key="20">
    <source>
        <dbReference type="Proteomes" id="UP000605846"/>
    </source>
</evidence>
<dbReference type="PROSITE" id="PS51410">
    <property type="entry name" value="BH4_AAA_HYDROXYL_2"/>
    <property type="match status" value="1"/>
</dbReference>
<evidence type="ECO:0000259" key="17">
    <source>
        <dbReference type="PROSITE" id="PS51410"/>
    </source>
</evidence>
<dbReference type="InterPro" id="IPR001273">
    <property type="entry name" value="ArAA_hydroxylase"/>
</dbReference>
<keyword evidence="6 13" id="KW-0479">Metal-binding</keyword>
<dbReference type="GO" id="GO:0006397">
    <property type="term" value="P:mRNA processing"/>
    <property type="evidence" value="ECO:0007669"/>
    <property type="project" value="UniProtKB-KW"/>
</dbReference>
<evidence type="ECO:0000256" key="10">
    <source>
        <dbReference type="ARBA" id="ARBA00023033"/>
    </source>
</evidence>
<protein>
    <recommendedName>
        <fullName evidence="4">phenylalanine 4-monooxygenase</fullName>
        <ecNumber evidence="4">1.14.16.1</ecNumber>
    </recommendedName>
</protein>
<keyword evidence="5" id="KW-0507">mRNA processing</keyword>
<feature type="domain" description="FF" evidence="18">
    <location>
        <begin position="383"/>
        <end position="444"/>
    </location>
</feature>
<dbReference type="AlphaFoldDB" id="A0A8H7BH11"/>
<dbReference type="InterPro" id="IPR019774">
    <property type="entry name" value="Aromatic-AA_hydroxylase_C"/>
</dbReference>
<dbReference type="Gene3D" id="1.10.800.10">
    <property type="entry name" value="Aromatic amino acid hydroxylase"/>
    <property type="match status" value="1"/>
</dbReference>
<evidence type="ECO:0000256" key="3">
    <source>
        <dbReference type="ARBA" id="ARBA00009712"/>
    </source>
</evidence>
<keyword evidence="8" id="KW-0560">Oxidoreductase</keyword>
<evidence type="ECO:0000256" key="15">
    <source>
        <dbReference type="SAM" id="MobiDB-lite"/>
    </source>
</evidence>
<feature type="coiled-coil region" evidence="14">
    <location>
        <begin position="503"/>
        <end position="531"/>
    </location>
</feature>
<comment type="cofactor">
    <cofactor evidence="1 13">
        <name>Fe(2+)</name>
        <dbReference type="ChEBI" id="CHEBI:29033"/>
    </cofactor>
</comment>
<dbReference type="SMART" id="SM00456">
    <property type="entry name" value="WW"/>
    <property type="match status" value="2"/>
</dbReference>
<evidence type="ECO:0000256" key="8">
    <source>
        <dbReference type="ARBA" id="ARBA00023002"/>
    </source>
</evidence>
<evidence type="ECO:0000259" key="18">
    <source>
        <dbReference type="PROSITE" id="PS51676"/>
    </source>
</evidence>
<dbReference type="FunFam" id="1.10.10.440:FF:000013">
    <property type="entry name" value="pre-mRNA-processing protein 40A isoform X1"/>
    <property type="match status" value="1"/>
</dbReference>
<dbReference type="PROSITE" id="PS01159">
    <property type="entry name" value="WW_DOMAIN_1"/>
    <property type="match status" value="1"/>
</dbReference>
<dbReference type="InterPro" id="IPR001202">
    <property type="entry name" value="WW_dom"/>
</dbReference>
<evidence type="ECO:0000256" key="7">
    <source>
        <dbReference type="ARBA" id="ARBA00022737"/>
    </source>
</evidence>
<dbReference type="PANTHER" id="PTHR11473:SF24">
    <property type="entry name" value="PHENYLALANINE-4-HYDROXYLASE"/>
    <property type="match status" value="1"/>
</dbReference>
<evidence type="ECO:0000256" key="4">
    <source>
        <dbReference type="ARBA" id="ARBA00011995"/>
    </source>
</evidence>
<feature type="region of interest" description="Disordered" evidence="15">
    <location>
        <begin position="581"/>
        <end position="664"/>
    </location>
</feature>
<dbReference type="CDD" id="cd00201">
    <property type="entry name" value="WW"/>
    <property type="match status" value="2"/>
</dbReference>
<dbReference type="InterPro" id="IPR036951">
    <property type="entry name" value="ArAA_hydroxylase_sf"/>
</dbReference>
<comment type="similarity">
    <text evidence="3">Belongs to the biopterin-dependent aromatic amino acid hydroxylase family.</text>
</comment>
<proteinExistence type="inferred from homology"/>
<evidence type="ECO:0000256" key="12">
    <source>
        <dbReference type="ARBA" id="ARBA00023242"/>
    </source>
</evidence>
<evidence type="ECO:0000256" key="11">
    <source>
        <dbReference type="ARBA" id="ARBA00023187"/>
    </source>
</evidence>
<dbReference type="SUPFAM" id="SSF81698">
    <property type="entry name" value="FF domain"/>
    <property type="match status" value="5"/>
</dbReference>
<feature type="domain" description="WW" evidence="16">
    <location>
        <begin position="40"/>
        <end position="73"/>
    </location>
</feature>
<feature type="binding site" evidence="13">
    <location>
        <position position="885"/>
    </location>
    <ligand>
        <name>Fe cation</name>
        <dbReference type="ChEBI" id="CHEBI:24875"/>
    </ligand>
</feature>
<dbReference type="PROSITE" id="PS50020">
    <property type="entry name" value="WW_DOMAIN_2"/>
    <property type="match status" value="2"/>
</dbReference>
<evidence type="ECO:0000256" key="9">
    <source>
        <dbReference type="ARBA" id="ARBA00023004"/>
    </source>
</evidence>